<name>A0A0G2GAT2_PHACM</name>
<feature type="compositionally biased region" description="Low complexity" evidence="1">
    <location>
        <begin position="222"/>
        <end position="238"/>
    </location>
</feature>
<dbReference type="InterPro" id="IPR029033">
    <property type="entry name" value="His_PPase_superfam"/>
</dbReference>
<comment type="caution">
    <text evidence="2">The sequence shown here is derived from an EMBL/GenBank/DDBJ whole genome shotgun (WGS) entry which is preliminary data.</text>
</comment>
<dbReference type="SMART" id="SM00855">
    <property type="entry name" value="PGAM"/>
    <property type="match status" value="1"/>
</dbReference>
<reference evidence="2 3" key="2">
    <citation type="submission" date="2015-05" db="EMBL/GenBank/DDBJ databases">
        <authorList>
            <person name="Morales-Cruz A."/>
            <person name="Amrine K.C."/>
            <person name="Cantu D."/>
        </authorList>
    </citation>
    <scope>NUCLEOTIDE SEQUENCE [LARGE SCALE GENOMIC DNA]</scope>
    <source>
        <strain evidence="2">UCRPC4</strain>
    </source>
</reference>
<dbReference type="PANTHER" id="PTHR48100:SF54">
    <property type="entry name" value="PHOSPHATASE SPAC5H10.03-RELATED"/>
    <property type="match status" value="1"/>
</dbReference>
<dbReference type="EMBL" id="LCWF01000094">
    <property type="protein sequence ID" value="KKY20748.1"/>
    <property type="molecule type" value="Genomic_DNA"/>
</dbReference>
<dbReference type="AlphaFoldDB" id="A0A0G2GAT2"/>
<dbReference type="Proteomes" id="UP000053317">
    <property type="component" value="Unassembled WGS sequence"/>
</dbReference>
<evidence type="ECO:0000256" key="1">
    <source>
        <dbReference type="SAM" id="MobiDB-lite"/>
    </source>
</evidence>
<dbReference type="InterPro" id="IPR050275">
    <property type="entry name" value="PGM_Phosphatase"/>
</dbReference>
<dbReference type="PANTHER" id="PTHR48100">
    <property type="entry name" value="BROAD-SPECIFICITY PHOSPHATASE YOR283W-RELATED"/>
    <property type="match status" value="1"/>
</dbReference>
<reference evidence="2 3" key="1">
    <citation type="submission" date="2015-05" db="EMBL/GenBank/DDBJ databases">
        <title>Distinctive expansion of gene families associated with plant cell wall degradation and secondary metabolism in the genomes of grapevine trunk pathogens.</title>
        <authorList>
            <person name="Lawrence D.P."/>
            <person name="Travadon R."/>
            <person name="Rolshausen P.E."/>
            <person name="Baumgartner K."/>
        </authorList>
    </citation>
    <scope>NUCLEOTIDE SEQUENCE [LARGE SCALE GENOMIC DNA]</scope>
    <source>
        <strain evidence="2">UCRPC4</strain>
    </source>
</reference>
<accession>A0A0G2GAT2</accession>
<evidence type="ECO:0000313" key="3">
    <source>
        <dbReference type="Proteomes" id="UP000053317"/>
    </source>
</evidence>
<gene>
    <name evidence="2" type="ORF">UCRPC4_g04115</name>
</gene>
<dbReference type="SUPFAM" id="SSF53254">
    <property type="entry name" value="Phosphoglycerate mutase-like"/>
    <property type="match status" value="1"/>
</dbReference>
<keyword evidence="3" id="KW-1185">Reference proteome</keyword>
<protein>
    <submittedName>
        <fullName evidence="2">Putative phosphoglycerate mutase</fullName>
    </submittedName>
</protein>
<dbReference type="Gene3D" id="3.40.50.1240">
    <property type="entry name" value="Phosphoglycerate mutase-like"/>
    <property type="match status" value="1"/>
</dbReference>
<evidence type="ECO:0000313" key="2">
    <source>
        <dbReference type="EMBL" id="KKY20748.1"/>
    </source>
</evidence>
<dbReference type="Pfam" id="PF00300">
    <property type="entry name" value="His_Phos_1"/>
    <property type="match status" value="1"/>
</dbReference>
<proteinExistence type="predicted"/>
<feature type="region of interest" description="Disordered" evidence="1">
    <location>
        <begin position="300"/>
        <end position="320"/>
    </location>
</feature>
<sequence length="320" mass="35179">MAPVLHCIRHAQGYHNLNTANHSIQDPLLTPLGEEQCAILAKAFPYQDRISRVVASPLRRTIYTALLSLDPAISSKKLTVIALPELQETSDVPCDTGSNPDVLRKEIDEKKLPVDLSLVKDGWNDKSMGTKWAPTSRAISARAKDARIWLRNLAAEMVKNGEEGDVVMVSHGGYLHYFTEDWEDSGVHAAVQANAFNLIDWKTPGTGWANTEYRSYTFNTLAPETPSTTKPSSAASSTEELDSTIKRPAGLAGYEDDYENASITETPESRTRRGKGSKAPSRVEQYALFQKAMQGWEDQGLQNASKLSDKEGSLITESPA</sequence>
<dbReference type="GO" id="GO:0005737">
    <property type="term" value="C:cytoplasm"/>
    <property type="evidence" value="ECO:0007669"/>
    <property type="project" value="TreeGrafter"/>
</dbReference>
<organism evidence="2 3">
    <name type="scientific">Phaeomoniella chlamydospora</name>
    <name type="common">Phaeoacremonium chlamydosporum</name>
    <dbReference type="NCBI Taxonomy" id="158046"/>
    <lineage>
        <taxon>Eukaryota</taxon>
        <taxon>Fungi</taxon>
        <taxon>Dikarya</taxon>
        <taxon>Ascomycota</taxon>
        <taxon>Pezizomycotina</taxon>
        <taxon>Eurotiomycetes</taxon>
        <taxon>Chaetothyriomycetidae</taxon>
        <taxon>Phaeomoniellales</taxon>
        <taxon>Phaeomoniellaceae</taxon>
        <taxon>Phaeomoniella</taxon>
    </lineage>
</organism>
<feature type="region of interest" description="Disordered" evidence="1">
    <location>
        <begin position="222"/>
        <end position="283"/>
    </location>
</feature>
<dbReference type="OrthoDB" id="496981at2759"/>
<dbReference type="CDD" id="cd07067">
    <property type="entry name" value="HP_PGM_like"/>
    <property type="match status" value="1"/>
</dbReference>
<dbReference type="GO" id="GO:0016791">
    <property type="term" value="F:phosphatase activity"/>
    <property type="evidence" value="ECO:0007669"/>
    <property type="project" value="TreeGrafter"/>
</dbReference>
<dbReference type="InterPro" id="IPR013078">
    <property type="entry name" value="His_Pase_superF_clade-1"/>
</dbReference>